<dbReference type="PROSITE" id="PS51233">
    <property type="entry name" value="VWFD"/>
    <property type="match status" value="1"/>
</dbReference>
<comment type="caution">
    <text evidence="4">The sequence shown here is derived from an EMBL/GenBank/DDBJ whole genome shotgun (WGS) entry which is preliminary data.</text>
</comment>
<feature type="compositionally biased region" description="Low complexity" evidence="1">
    <location>
        <begin position="491"/>
        <end position="515"/>
    </location>
</feature>
<keyword evidence="2" id="KW-0812">Transmembrane</keyword>
<feature type="region of interest" description="Disordered" evidence="1">
    <location>
        <begin position="765"/>
        <end position="784"/>
    </location>
</feature>
<dbReference type="PROSITE" id="PS00022">
    <property type="entry name" value="EGF_1"/>
    <property type="match status" value="1"/>
</dbReference>
<feature type="compositionally biased region" description="Pro residues" evidence="1">
    <location>
        <begin position="364"/>
        <end position="466"/>
    </location>
</feature>
<gene>
    <name evidence="4" type="ORF">BASA50_008950</name>
</gene>
<reference evidence="4 5" key="1">
    <citation type="submission" date="2021-02" db="EMBL/GenBank/DDBJ databases">
        <title>Variation within the Batrachochytrium salamandrivorans European outbreak.</title>
        <authorList>
            <person name="Kelly M."/>
            <person name="Pasmans F."/>
            <person name="Shea T.P."/>
            <person name="Munoz J.F."/>
            <person name="Carranza S."/>
            <person name="Cuomo C.A."/>
            <person name="Martel A."/>
        </authorList>
    </citation>
    <scope>NUCLEOTIDE SEQUENCE [LARGE SCALE GENOMIC DNA]</scope>
    <source>
        <strain evidence="4 5">AMFP18/2</strain>
    </source>
</reference>
<proteinExistence type="predicted"/>
<evidence type="ECO:0000313" key="4">
    <source>
        <dbReference type="EMBL" id="KAH6590950.1"/>
    </source>
</evidence>
<feature type="compositionally biased region" description="Low complexity" evidence="1">
    <location>
        <begin position="467"/>
        <end position="483"/>
    </location>
</feature>
<dbReference type="EMBL" id="JAFCIX010000418">
    <property type="protein sequence ID" value="KAH6590950.1"/>
    <property type="molecule type" value="Genomic_DNA"/>
</dbReference>
<evidence type="ECO:0000256" key="2">
    <source>
        <dbReference type="SAM" id="Phobius"/>
    </source>
</evidence>
<accession>A0ABQ8F2E2</accession>
<protein>
    <recommendedName>
        <fullName evidence="3">VWFD domain-containing protein</fullName>
    </recommendedName>
</protein>
<evidence type="ECO:0000259" key="3">
    <source>
        <dbReference type="PROSITE" id="PS51233"/>
    </source>
</evidence>
<feature type="domain" description="VWFD" evidence="3">
    <location>
        <begin position="147"/>
        <end position="328"/>
    </location>
</feature>
<dbReference type="InterPro" id="IPR000742">
    <property type="entry name" value="EGF"/>
</dbReference>
<dbReference type="InterPro" id="IPR001846">
    <property type="entry name" value="VWF_type-D"/>
</dbReference>
<organism evidence="4 5">
    <name type="scientific">Batrachochytrium salamandrivorans</name>
    <dbReference type="NCBI Taxonomy" id="1357716"/>
    <lineage>
        <taxon>Eukaryota</taxon>
        <taxon>Fungi</taxon>
        <taxon>Fungi incertae sedis</taxon>
        <taxon>Chytridiomycota</taxon>
        <taxon>Chytridiomycota incertae sedis</taxon>
        <taxon>Chytridiomycetes</taxon>
        <taxon>Rhizophydiales</taxon>
        <taxon>Rhizophydiales incertae sedis</taxon>
        <taxon>Batrachochytrium</taxon>
    </lineage>
</organism>
<name>A0ABQ8F2E2_9FUNG</name>
<dbReference type="Proteomes" id="UP001648503">
    <property type="component" value="Unassembled WGS sequence"/>
</dbReference>
<keyword evidence="5" id="KW-1185">Reference proteome</keyword>
<evidence type="ECO:0000313" key="5">
    <source>
        <dbReference type="Proteomes" id="UP001648503"/>
    </source>
</evidence>
<sequence length="821" mass="88185">MRHLPSTFVPNILSRLIITFLCAAAIGSVSGAFLTFKPAQFVLKDITAYTSFSVKLNSKPTEEVTVYFHHRSMSMSKCMIVFNPNDWNVEQHIDVVPAPLFLGSSLLPVPLEAESKILARAVAVGPLPPELSSIDTMEVRQTLIPFYRCSTTDNGIETFDSLVFTFNKPDWYWMLSTGDLEIQVKVVKCTEKQLCVTHVIARYGSTAMSMDVSGSVKDISKYSMTYVTSSTNGMQYTPEPKVGSHILNFPYGSSLEVKVIKNNGIMSLDVSIPLYPGYSSPGGLCNKLRPLSLDNKLIGSNGRSYRETQEREVAAFSKSWRVKDDDVLTNPGAKTLKPSTQSGTVCEFPANPRPKPVDQVPSKPVDPVPSKPVDPVPSKPVDPVPSKPVDPVPSKPVDPVPSKPVDPVPSKPVDPVPSKPVDPVPSKPVDPVPSKPVDPVPSKPVDPVPSKPVDPVPSKPVDPVPSKPVDQVPSKPVDQVPSKPVDPVPSKPVDQVPSKPTTTTTTTTITTTTTTTSTTTAVATTTTTTSTTTTTTPHSTSTIYLPPPSPGGYVPPVPPPPPPDVVAEIQKCCQSIFNIPSCNAIVPTESYIQSCISDAQTSGSYVFSDKVKQTYLAKCRTLTDDMIRGTTKEAIDQGTKIRKEYGFGNVTCINSCSGQGTCTDFGCACSPGFSGMDCSMDLTKATQYDPTVDQYRINVNITVVQHQMEQHSKLPVSDPYATPAPSAISIPSIPSISYSPYGPSVPSDPYDPSVDQSLASFVGSLSKPSTVSPQIAKESQPPYPDSYDDFQKPIISSAISFGSLHMVSAAAVVITSYILLL</sequence>
<evidence type="ECO:0000256" key="1">
    <source>
        <dbReference type="SAM" id="MobiDB-lite"/>
    </source>
</evidence>
<dbReference type="PROSITE" id="PS01186">
    <property type="entry name" value="EGF_2"/>
    <property type="match status" value="1"/>
</dbReference>
<dbReference type="Gene3D" id="2.60.120.260">
    <property type="entry name" value="Galactose-binding domain-like"/>
    <property type="match status" value="1"/>
</dbReference>
<feature type="transmembrane region" description="Helical" evidence="2">
    <location>
        <begin position="798"/>
        <end position="820"/>
    </location>
</feature>
<keyword evidence="2" id="KW-1133">Transmembrane helix</keyword>
<dbReference type="CDD" id="cd00054">
    <property type="entry name" value="EGF_CA"/>
    <property type="match status" value="1"/>
</dbReference>
<keyword evidence="2" id="KW-0472">Membrane</keyword>
<feature type="region of interest" description="Disordered" evidence="1">
    <location>
        <begin position="328"/>
        <end position="515"/>
    </location>
</feature>